<dbReference type="GO" id="GO:0005829">
    <property type="term" value="C:cytosol"/>
    <property type="evidence" value="ECO:0007669"/>
    <property type="project" value="TreeGrafter"/>
</dbReference>
<dbReference type="EC" id="6.5.1.2" evidence="2 14"/>
<dbReference type="CDD" id="cd00114">
    <property type="entry name" value="LIGANc"/>
    <property type="match status" value="1"/>
</dbReference>
<organism evidence="17 18">
    <name type="scientific">Legionella oakridgensis</name>
    <dbReference type="NCBI Taxonomy" id="29423"/>
    <lineage>
        <taxon>Bacteria</taxon>
        <taxon>Pseudomonadati</taxon>
        <taxon>Pseudomonadota</taxon>
        <taxon>Gammaproteobacteria</taxon>
        <taxon>Legionellales</taxon>
        <taxon>Legionellaceae</taxon>
        <taxon>Legionella</taxon>
    </lineage>
</organism>
<dbReference type="SMART" id="SM00532">
    <property type="entry name" value="LIGANc"/>
    <property type="match status" value="1"/>
</dbReference>
<evidence type="ECO:0000256" key="1">
    <source>
        <dbReference type="ARBA" id="ARBA00004067"/>
    </source>
</evidence>
<keyword evidence="4 14" id="KW-0436">Ligase</keyword>
<feature type="binding site" evidence="14">
    <location>
        <position position="139"/>
    </location>
    <ligand>
        <name>NAD(+)</name>
        <dbReference type="ChEBI" id="CHEBI:57540"/>
    </ligand>
</feature>
<evidence type="ECO:0000259" key="16">
    <source>
        <dbReference type="PROSITE" id="PS50172"/>
    </source>
</evidence>
<dbReference type="InterPro" id="IPR041663">
    <property type="entry name" value="DisA/LigA_HHH"/>
</dbReference>
<dbReference type="FunFam" id="3.30.470.30:FF:000001">
    <property type="entry name" value="DNA ligase"/>
    <property type="match status" value="1"/>
</dbReference>
<dbReference type="PROSITE" id="PS50172">
    <property type="entry name" value="BRCT"/>
    <property type="match status" value="1"/>
</dbReference>
<evidence type="ECO:0000313" key="17">
    <source>
        <dbReference type="EMBL" id="KTD39811.1"/>
    </source>
</evidence>
<evidence type="ECO:0000256" key="4">
    <source>
        <dbReference type="ARBA" id="ARBA00022598"/>
    </source>
</evidence>
<dbReference type="Pfam" id="PF03119">
    <property type="entry name" value="DNA_ligase_ZBD"/>
    <property type="match status" value="1"/>
</dbReference>
<evidence type="ECO:0000256" key="10">
    <source>
        <dbReference type="ARBA" id="ARBA00023027"/>
    </source>
</evidence>
<evidence type="ECO:0000256" key="14">
    <source>
        <dbReference type="HAMAP-Rule" id="MF_01588"/>
    </source>
</evidence>
<evidence type="ECO:0000256" key="7">
    <source>
        <dbReference type="ARBA" id="ARBA00022763"/>
    </source>
</evidence>
<dbReference type="SUPFAM" id="SSF56091">
    <property type="entry name" value="DNA ligase/mRNA capping enzyme, catalytic domain"/>
    <property type="match status" value="1"/>
</dbReference>
<dbReference type="GO" id="GO:0003677">
    <property type="term" value="F:DNA binding"/>
    <property type="evidence" value="ECO:0007669"/>
    <property type="project" value="InterPro"/>
</dbReference>
<dbReference type="RefSeq" id="WP_058388831.1">
    <property type="nucleotide sequence ID" value="NZ_LCUA01000015.1"/>
</dbReference>
<name>A0A0W0X5D9_9GAMM</name>
<feature type="binding site" evidence="14">
    <location>
        <position position="416"/>
    </location>
    <ligand>
        <name>Zn(2+)</name>
        <dbReference type="ChEBI" id="CHEBI:29105"/>
    </ligand>
</feature>
<dbReference type="InterPro" id="IPR018239">
    <property type="entry name" value="DNA_ligase_AS"/>
</dbReference>
<evidence type="ECO:0000256" key="11">
    <source>
        <dbReference type="ARBA" id="ARBA00023204"/>
    </source>
</evidence>
<comment type="caution">
    <text evidence="17">The sequence shown here is derived from an EMBL/GenBank/DDBJ whole genome shotgun (WGS) entry which is preliminary data.</text>
</comment>
<dbReference type="InterPro" id="IPR013840">
    <property type="entry name" value="DNAligase_N"/>
</dbReference>
<dbReference type="InterPro" id="IPR004149">
    <property type="entry name" value="Znf_DNAligase_C4"/>
</dbReference>
<dbReference type="PROSITE" id="PS01056">
    <property type="entry name" value="DNA_LIGASE_N2"/>
    <property type="match status" value="1"/>
</dbReference>
<dbReference type="InterPro" id="IPR033136">
    <property type="entry name" value="DNA_ligase_CS"/>
</dbReference>
<feature type="binding site" evidence="14">
    <location>
        <begin position="83"/>
        <end position="84"/>
    </location>
    <ligand>
        <name>NAD(+)</name>
        <dbReference type="ChEBI" id="CHEBI:57540"/>
    </ligand>
</feature>
<dbReference type="FunFam" id="1.10.150.20:FF:000006">
    <property type="entry name" value="DNA ligase"/>
    <property type="match status" value="1"/>
</dbReference>
<dbReference type="Proteomes" id="UP000054858">
    <property type="component" value="Unassembled WGS sequence"/>
</dbReference>
<dbReference type="InterPro" id="IPR003583">
    <property type="entry name" value="Hlx-hairpin-Hlx_DNA-bd_motif"/>
</dbReference>
<dbReference type="Pfam" id="PF01653">
    <property type="entry name" value="DNA_ligase_aden"/>
    <property type="match status" value="1"/>
</dbReference>
<feature type="binding site" evidence="14">
    <location>
        <position position="176"/>
    </location>
    <ligand>
        <name>NAD(+)</name>
        <dbReference type="ChEBI" id="CHEBI:57540"/>
    </ligand>
</feature>
<dbReference type="InterPro" id="IPR010994">
    <property type="entry name" value="RuvA_2-like"/>
</dbReference>
<dbReference type="InterPro" id="IPR004150">
    <property type="entry name" value="NAD_DNA_ligase_OB"/>
</dbReference>
<evidence type="ECO:0000256" key="5">
    <source>
        <dbReference type="ARBA" id="ARBA00022705"/>
    </source>
</evidence>
<dbReference type="PANTHER" id="PTHR23389:SF9">
    <property type="entry name" value="DNA LIGASE"/>
    <property type="match status" value="1"/>
</dbReference>
<comment type="catalytic activity">
    <reaction evidence="12 14 15">
        <text>NAD(+) + (deoxyribonucleotide)n-3'-hydroxyl + 5'-phospho-(deoxyribonucleotide)m = (deoxyribonucleotide)n+m + AMP + beta-nicotinamide D-nucleotide.</text>
        <dbReference type="EC" id="6.5.1.2"/>
    </reaction>
</comment>
<dbReference type="CDD" id="cd17748">
    <property type="entry name" value="BRCT_DNA_ligase_like"/>
    <property type="match status" value="1"/>
</dbReference>
<dbReference type="NCBIfam" id="NF005932">
    <property type="entry name" value="PRK07956.1"/>
    <property type="match status" value="1"/>
</dbReference>
<dbReference type="AlphaFoldDB" id="A0A0W0X5D9"/>
<evidence type="ECO:0000256" key="8">
    <source>
        <dbReference type="ARBA" id="ARBA00022833"/>
    </source>
</evidence>
<keyword evidence="11 14" id="KW-0234">DNA repair</keyword>
<dbReference type="EMBL" id="LNYP01000012">
    <property type="protein sequence ID" value="KTD39811.1"/>
    <property type="molecule type" value="Genomic_DNA"/>
</dbReference>
<feature type="binding site" evidence="14">
    <location>
        <position position="319"/>
    </location>
    <ligand>
        <name>NAD(+)</name>
        <dbReference type="ChEBI" id="CHEBI:57540"/>
    </ligand>
</feature>
<keyword evidence="7 14" id="KW-0227">DNA damage</keyword>
<evidence type="ECO:0000256" key="6">
    <source>
        <dbReference type="ARBA" id="ARBA00022723"/>
    </source>
</evidence>
<dbReference type="Gene3D" id="3.30.470.30">
    <property type="entry name" value="DNA ligase/mRNA capping enzyme"/>
    <property type="match status" value="1"/>
</dbReference>
<evidence type="ECO:0000256" key="3">
    <source>
        <dbReference type="ARBA" id="ARBA00013308"/>
    </source>
</evidence>
<sequence>MRDNSILEQITTLRERIRLYDYHYYVLDEPLVPDVEYDRCFKLLESLEAQYPQYVSPDSPTQRVGVAPATELEPIAHLQPMLSLSNVFSTEELQAFIKRVSDRLDIRQDELVFACEPKLDGLAVNLTYAKGTLKSAATRGDGTVGENITNNIKTIAAVPLRLMTDEPPDLLEVRGEVYMPKAGFEAYNEEARRREEKTFANPRNAAAGSLRQLNPAVTASRPLAIYCYGIGAVSDEYSFPDSHRQQLECLRRMGFRVAYDEIKTARGLQGCLAYYERMLASRAALPYEIDGVVYKVDSAVLQEKLGFVARAPRFACAHKFPASEEMTTLLAVDFQVGRTGALTPVARLKPVSVAGVTVSNATLHNMDEIERKDIHIGDVVVIRRAGDVIPEVVSVVKEKRPKETQIIHLPTHCPVCGADVIREEDEAVARCTGGLFCKAQLKRMVWHYASRKAMAIDGLGDVLIEQLVDRSRLNDVSDLYTLTKEELAQLPRMGKKSAENLVNSIEKSKKTTFQRFLYALGIREIGEASAHILSENFSDIKALKQATIEELTKLKDIGPVVASHVVHFFAQTHNMEVIHKLLDYGVHWPVEERKKIDTHHPLYDKTVVLTGTLTAMSRDEAKSRLVALGARVSGSVSAKTDYVIAGEDSGSKLNKATALGVRVLSEDELLNMMSLQ</sequence>
<dbReference type="Gene3D" id="3.40.50.10190">
    <property type="entry name" value="BRCT domain"/>
    <property type="match status" value="1"/>
</dbReference>
<dbReference type="InterPro" id="IPR012340">
    <property type="entry name" value="NA-bd_OB-fold"/>
</dbReference>
<dbReference type="SUPFAM" id="SSF52113">
    <property type="entry name" value="BRCT domain"/>
    <property type="match status" value="1"/>
</dbReference>
<comment type="cofactor">
    <cofactor evidence="14">
        <name>Mg(2+)</name>
        <dbReference type="ChEBI" id="CHEBI:18420"/>
    </cofactor>
    <cofactor evidence="14">
        <name>Mn(2+)</name>
        <dbReference type="ChEBI" id="CHEBI:29035"/>
    </cofactor>
</comment>
<dbReference type="Pfam" id="PF12826">
    <property type="entry name" value="HHH_2"/>
    <property type="match status" value="1"/>
</dbReference>
<feature type="binding site" evidence="14">
    <location>
        <begin position="34"/>
        <end position="38"/>
    </location>
    <ligand>
        <name>NAD(+)</name>
        <dbReference type="ChEBI" id="CHEBI:57540"/>
    </ligand>
</feature>
<keyword evidence="10 14" id="KW-0520">NAD</keyword>
<keyword evidence="14" id="KW-0464">Manganese</keyword>
<dbReference type="InterPro" id="IPR001679">
    <property type="entry name" value="DNA_ligase"/>
</dbReference>
<comment type="caution">
    <text evidence="14">Lacks conserved residue(s) required for the propagation of feature annotation.</text>
</comment>
<comment type="function">
    <text evidence="1 14">DNA ligase that catalyzes the formation of phosphodiester linkages between 5'-phosphoryl and 3'-hydroxyl groups in double-stranded DNA using NAD as a coenzyme and as the energy source for the reaction. It is essential for DNA replication and repair of damaged DNA.</text>
</comment>
<dbReference type="GO" id="GO:0003911">
    <property type="term" value="F:DNA ligase (NAD+) activity"/>
    <property type="evidence" value="ECO:0007669"/>
    <property type="project" value="UniProtKB-UniRule"/>
</dbReference>
<dbReference type="Gene3D" id="1.10.287.610">
    <property type="entry name" value="Helix hairpin bin"/>
    <property type="match status" value="1"/>
</dbReference>
<keyword evidence="9 14" id="KW-0460">Magnesium</keyword>
<dbReference type="PROSITE" id="PS01055">
    <property type="entry name" value="DNA_LIGASE_N1"/>
    <property type="match status" value="1"/>
</dbReference>
<reference evidence="17 18" key="1">
    <citation type="submission" date="2015-11" db="EMBL/GenBank/DDBJ databases">
        <title>Genomic analysis of 38 Legionella species identifies large and diverse effector repertoires.</title>
        <authorList>
            <person name="Burstein D."/>
            <person name="Amaro F."/>
            <person name="Zusman T."/>
            <person name="Lifshitz Z."/>
            <person name="Cohen O."/>
            <person name="Gilbert J.A."/>
            <person name="Pupko T."/>
            <person name="Shuman H.A."/>
            <person name="Segal G."/>
        </authorList>
    </citation>
    <scope>NUCLEOTIDE SEQUENCE [LARGE SCALE GENOMIC DNA]</scope>
    <source>
        <strain evidence="17 18">Oak Ridge-10</strain>
    </source>
</reference>
<dbReference type="GO" id="GO:0006260">
    <property type="term" value="P:DNA replication"/>
    <property type="evidence" value="ECO:0007669"/>
    <property type="project" value="UniProtKB-KW"/>
</dbReference>
<proteinExistence type="inferred from homology"/>
<feature type="binding site" evidence="14">
    <location>
        <position position="437"/>
    </location>
    <ligand>
        <name>Zn(2+)</name>
        <dbReference type="ChEBI" id="CHEBI:29105"/>
    </ligand>
</feature>
<dbReference type="Pfam" id="PF03120">
    <property type="entry name" value="OB_DNA_ligase"/>
    <property type="match status" value="1"/>
</dbReference>
<gene>
    <name evidence="14" type="primary">ligA</name>
    <name evidence="17" type="ORF">Loak_0827</name>
</gene>
<evidence type="ECO:0000256" key="2">
    <source>
        <dbReference type="ARBA" id="ARBA00012722"/>
    </source>
</evidence>
<evidence type="ECO:0000256" key="9">
    <source>
        <dbReference type="ARBA" id="ARBA00022842"/>
    </source>
</evidence>
<dbReference type="SUPFAM" id="SSF50249">
    <property type="entry name" value="Nucleic acid-binding proteins"/>
    <property type="match status" value="1"/>
</dbReference>
<feature type="active site" description="N6-AMP-lysine intermediate" evidence="14">
    <location>
        <position position="118"/>
    </location>
</feature>
<dbReference type="GO" id="GO:0006281">
    <property type="term" value="P:DNA repair"/>
    <property type="evidence" value="ECO:0007669"/>
    <property type="project" value="UniProtKB-KW"/>
</dbReference>
<dbReference type="PATRIC" id="fig|29423.5.peg.863"/>
<dbReference type="PIRSF" id="PIRSF001604">
    <property type="entry name" value="LigA"/>
    <property type="match status" value="1"/>
</dbReference>
<feature type="binding site" evidence="14">
    <location>
        <position position="413"/>
    </location>
    <ligand>
        <name>Zn(2+)</name>
        <dbReference type="ChEBI" id="CHEBI:29105"/>
    </ligand>
</feature>
<protein>
    <recommendedName>
        <fullName evidence="3 14">DNA ligase</fullName>
        <ecNumber evidence="2 14">6.5.1.2</ecNumber>
    </recommendedName>
    <alternativeName>
        <fullName evidence="14">Polydeoxyribonucleotide synthase [NAD(+)]</fullName>
    </alternativeName>
</protein>
<dbReference type="GO" id="GO:0046872">
    <property type="term" value="F:metal ion binding"/>
    <property type="evidence" value="ECO:0007669"/>
    <property type="project" value="UniProtKB-KW"/>
</dbReference>
<keyword evidence="8 14" id="KW-0862">Zinc</keyword>
<dbReference type="InterPro" id="IPR001357">
    <property type="entry name" value="BRCT_dom"/>
</dbReference>
<dbReference type="SMART" id="SM00292">
    <property type="entry name" value="BRCT"/>
    <property type="match status" value="1"/>
</dbReference>
<dbReference type="Gene3D" id="1.10.150.20">
    <property type="entry name" value="5' to 3' exonuclease, C-terminal subdomain"/>
    <property type="match status" value="2"/>
</dbReference>
<dbReference type="HAMAP" id="MF_01588">
    <property type="entry name" value="DNA_ligase_A"/>
    <property type="match status" value="1"/>
</dbReference>
<keyword evidence="5 14" id="KW-0235">DNA replication</keyword>
<feature type="domain" description="BRCT" evidence="16">
    <location>
        <begin position="597"/>
        <end position="676"/>
    </location>
</feature>
<evidence type="ECO:0000256" key="13">
    <source>
        <dbReference type="ARBA" id="ARBA00060881"/>
    </source>
</evidence>
<accession>A0A0W0X5D9</accession>
<feature type="binding site" evidence="14">
    <location>
        <position position="295"/>
    </location>
    <ligand>
        <name>NAD(+)</name>
        <dbReference type="ChEBI" id="CHEBI:57540"/>
    </ligand>
</feature>
<comment type="similarity">
    <text evidence="13 14">Belongs to the NAD-dependent DNA ligase family. LigA subfamily.</text>
</comment>
<evidence type="ECO:0000256" key="15">
    <source>
        <dbReference type="RuleBase" id="RU000618"/>
    </source>
</evidence>
<dbReference type="SUPFAM" id="SSF47781">
    <property type="entry name" value="RuvA domain 2-like"/>
    <property type="match status" value="1"/>
</dbReference>
<dbReference type="SMART" id="SM00278">
    <property type="entry name" value="HhH1"/>
    <property type="match status" value="3"/>
</dbReference>
<dbReference type="Gene3D" id="2.40.50.140">
    <property type="entry name" value="Nucleic acid-binding proteins"/>
    <property type="match status" value="1"/>
</dbReference>
<evidence type="ECO:0000313" key="18">
    <source>
        <dbReference type="Proteomes" id="UP000054858"/>
    </source>
</evidence>
<dbReference type="NCBIfam" id="TIGR00575">
    <property type="entry name" value="dnlj"/>
    <property type="match status" value="1"/>
</dbReference>
<dbReference type="PANTHER" id="PTHR23389">
    <property type="entry name" value="CHROMOSOME TRANSMISSION FIDELITY FACTOR 18"/>
    <property type="match status" value="1"/>
</dbReference>
<keyword evidence="6 14" id="KW-0479">Metal-binding</keyword>
<dbReference type="FunFam" id="1.10.150.20:FF:000007">
    <property type="entry name" value="DNA ligase"/>
    <property type="match status" value="1"/>
</dbReference>
<dbReference type="InterPro" id="IPR013839">
    <property type="entry name" value="DNAligase_adenylation"/>
</dbReference>
<dbReference type="Gene3D" id="6.20.10.30">
    <property type="match status" value="1"/>
</dbReference>
<dbReference type="Pfam" id="PF14520">
    <property type="entry name" value="HHH_5"/>
    <property type="match status" value="1"/>
</dbReference>
<dbReference type="FunFam" id="2.40.50.140:FF:000012">
    <property type="entry name" value="DNA ligase"/>
    <property type="match status" value="1"/>
</dbReference>
<dbReference type="InterPro" id="IPR036420">
    <property type="entry name" value="BRCT_dom_sf"/>
</dbReference>
<evidence type="ECO:0000256" key="12">
    <source>
        <dbReference type="ARBA" id="ARBA00034005"/>
    </source>
</evidence>
<dbReference type="Pfam" id="PF00533">
    <property type="entry name" value="BRCT"/>
    <property type="match status" value="1"/>
</dbReference>
<feature type="binding site" evidence="14">
    <location>
        <position position="116"/>
    </location>
    <ligand>
        <name>NAD(+)</name>
        <dbReference type="ChEBI" id="CHEBI:57540"/>
    </ligand>
</feature>